<comment type="caution">
    <text evidence="9">The sequence shown here is derived from an EMBL/GenBank/DDBJ whole genome shotgun (WGS) entry which is preliminary data.</text>
</comment>
<feature type="transmembrane region" description="Helical" evidence="7">
    <location>
        <begin position="177"/>
        <end position="197"/>
    </location>
</feature>
<dbReference type="EMBL" id="JACHMU010000001">
    <property type="protein sequence ID" value="MBB5742081.1"/>
    <property type="molecule type" value="Genomic_DNA"/>
</dbReference>
<feature type="transmembrane region" description="Helical" evidence="7">
    <location>
        <begin position="86"/>
        <end position="106"/>
    </location>
</feature>
<dbReference type="InterPro" id="IPR000326">
    <property type="entry name" value="PAP2/HPO"/>
</dbReference>
<dbReference type="EC" id="3.6.1.27" evidence="9"/>
<keyword evidence="2" id="KW-1003">Cell membrane</keyword>
<dbReference type="AlphaFoldDB" id="A0A7W9CAJ3"/>
<evidence type="ECO:0000256" key="5">
    <source>
        <dbReference type="ARBA" id="ARBA00022989"/>
    </source>
</evidence>
<evidence type="ECO:0000256" key="7">
    <source>
        <dbReference type="SAM" id="Phobius"/>
    </source>
</evidence>
<protein>
    <submittedName>
        <fullName evidence="9">Undecaprenyl-diphosphatase</fullName>
        <ecNumber evidence="9">3.6.1.27</ecNumber>
    </submittedName>
</protein>
<dbReference type="GO" id="GO:0050380">
    <property type="term" value="F:undecaprenyl-diphosphatase activity"/>
    <property type="evidence" value="ECO:0007669"/>
    <property type="project" value="UniProtKB-EC"/>
</dbReference>
<dbReference type="Pfam" id="PF01569">
    <property type="entry name" value="PAP2"/>
    <property type="match status" value="1"/>
</dbReference>
<feature type="domain" description="Phosphatidic acid phosphatase type 2/haloperoxidase" evidence="8">
    <location>
        <begin position="85"/>
        <end position="188"/>
    </location>
</feature>
<dbReference type="RefSeq" id="WP_241731947.1">
    <property type="nucleotide sequence ID" value="NZ_BAAAPG010000003.1"/>
</dbReference>
<evidence type="ECO:0000256" key="6">
    <source>
        <dbReference type="ARBA" id="ARBA00023136"/>
    </source>
</evidence>
<keyword evidence="6 7" id="KW-0472">Membrane</keyword>
<dbReference type="PANTHER" id="PTHR14969">
    <property type="entry name" value="SPHINGOSINE-1-PHOSPHATE PHOSPHOHYDROLASE"/>
    <property type="match status" value="1"/>
</dbReference>
<evidence type="ECO:0000313" key="10">
    <source>
        <dbReference type="Proteomes" id="UP000517712"/>
    </source>
</evidence>
<evidence type="ECO:0000256" key="4">
    <source>
        <dbReference type="ARBA" id="ARBA00022801"/>
    </source>
</evidence>
<evidence type="ECO:0000256" key="2">
    <source>
        <dbReference type="ARBA" id="ARBA00022475"/>
    </source>
</evidence>
<proteinExistence type="predicted"/>
<keyword evidence="3 7" id="KW-0812">Transmembrane</keyword>
<dbReference type="PANTHER" id="PTHR14969:SF62">
    <property type="entry name" value="DECAPRENYLPHOSPHORYL-5-PHOSPHORIBOSE PHOSPHATASE RV3807C-RELATED"/>
    <property type="match status" value="1"/>
</dbReference>
<dbReference type="InterPro" id="IPR036938">
    <property type="entry name" value="PAP2/HPO_sf"/>
</dbReference>
<evidence type="ECO:0000256" key="1">
    <source>
        <dbReference type="ARBA" id="ARBA00004651"/>
    </source>
</evidence>
<organism evidence="9 10">
    <name type="scientific">Microbacterium ginsengiterrae</name>
    <dbReference type="NCBI Taxonomy" id="546115"/>
    <lineage>
        <taxon>Bacteria</taxon>
        <taxon>Bacillati</taxon>
        <taxon>Actinomycetota</taxon>
        <taxon>Actinomycetes</taxon>
        <taxon>Micrococcales</taxon>
        <taxon>Microbacteriaceae</taxon>
        <taxon>Microbacterium</taxon>
    </lineage>
</organism>
<comment type="subcellular location">
    <subcellularLocation>
        <location evidence="1">Cell membrane</location>
        <topology evidence="1">Multi-pass membrane protein</topology>
    </subcellularLocation>
</comment>
<evidence type="ECO:0000256" key="3">
    <source>
        <dbReference type="ARBA" id="ARBA00022692"/>
    </source>
</evidence>
<gene>
    <name evidence="9" type="ORF">HD600_000578</name>
</gene>
<sequence length="219" mass="23505">MMRPVLLWWGTGAILIAVMIGILVRGDVAPGLDTGWNTWMAEIRTPFLIGAASVLDRVGGGWIATYLIPIAILVALLVARRWRGAVFVAVTLLVSAGVVQLLKTLFGRARPEDMLVTSDFGSFPSGHAANAATLATLAVVLFPRLWVWIVAAVWALAMAFSRTLVSVHWLSDTAGGILVGVGVTLLMAGFLLTWTRWRTVDGEPVRAEAETSQDDGVAR</sequence>
<accession>A0A7W9CAJ3</accession>
<evidence type="ECO:0000259" key="8">
    <source>
        <dbReference type="SMART" id="SM00014"/>
    </source>
</evidence>
<name>A0A7W9CAJ3_9MICO</name>
<dbReference type="Gene3D" id="1.20.144.10">
    <property type="entry name" value="Phosphatidic acid phosphatase type 2/haloperoxidase"/>
    <property type="match status" value="2"/>
</dbReference>
<feature type="transmembrane region" description="Helical" evidence="7">
    <location>
        <begin position="145"/>
        <end position="165"/>
    </location>
</feature>
<dbReference type="SUPFAM" id="SSF48317">
    <property type="entry name" value="Acid phosphatase/Vanadium-dependent haloperoxidase"/>
    <property type="match status" value="1"/>
</dbReference>
<dbReference type="SMART" id="SM00014">
    <property type="entry name" value="acidPPc"/>
    <property type="match status" value="1"/>
</dbReference>
<keyword evidence="10" id="KW-1185">Reference proteome</keyword>
<dbReference type="Proteomes" id="UP000517712">
    <property type="component" value="Unassembled WGS sequence"/>
</dbReference>
<dbReference type="GO" id="GO:0005886">
    <property type="term" value="C:plasma membrane"/>
    <property type="evidence" value="ECO:0007669"/>
    <property type="project" value="UniProtKB-SubCell"/>
</dbReference>
<evidence type="ECO:0000313" key="9">
    <source>
        <dbReference type="EMBL" id="MBB5742081.1"/>
    </source>
</evidence>
<feature type="transmembrane region" description="Helical" evidence="7">
    <location>
        <begin position="6"/>
        <end position="24"/>
    </location>
</feature>
<keyword evidence="4 9" id="KW-0378">Hydrolase</keyword>
<reference evidence="9 10" key="1">
    <citation type="submission" date="2020-08" db="EMBL/GenBank/DDBJ databases">
        <title>Sequencing the genomes of 1000 actinobacteria strains.</title>
        <authorList>
            <person name="Klenk H.-P."/>
        </authorList>
    </citation>
    <scope>NUCLEOTIDE SEQUENCE [LARGE SCALE GENOMIC DNA]</scope>
    <source>
        <strain evidence="9 10">DSM 24823</strain>
    </source>
</reference>
<feature type="transmembrane region" description="Helical" evidence="7">
    <location>
        <begin position="61"/>
        <end position="79"/>
    </location>
</feature>
<keyword evidence="5 7" id="KW-1133">Transmembrane helix</keyword>